<sequence length="271" mass="30710">MTSIDIQNLQDFRTSWNNPSANDGSKSPRSVDDSVFHVWQKPDTGFHDLKIRFEDQMFGGHSSLDSDIHVDADIDNVDNVDINTAINTAISIDIGETIVFDNHSDDDDDVIMQIDENEGLLNLNEYYDSISNDVGRPQELLADAVLTNVSTAADDDTNSFFSCESSDTHDRRTASIYPFQHHHHQQQEQQQFQESLHKLNQSMKKSQATRKSLYAKTPKLKDYQRSSTVRNVLHRIEYSSRQIDSFYHHSTSPASSSSSSAKTRMMTTSIS</sequence>
<dbReference type="AlphaFoldDB" id="A0AAD2GDD7"/>
<proteinExistence type="predicted"/>
<name>A0AAD2GDD7_9STRA</name>
<dbReference type="Proteomes" id="UP001295423">
    <property type="component" value="Unassembled WGS sequence"/>
</dbReference>
<organism evidence="2 3">
    <name type="scientific">Cylindrotheca closterium</name>
    <dbReference type="NCBI Taxonomy" id="2856"/>
    <lineage>
        <taxon>Eukaryota</taxon>
        <taxon>Sar</taxon>
        <taxon>Stramenopiles</taxon>
        <taxon>Ochrophyta</taxon>
        <taxon>Bacillariophyta</taxon>
        <taxon>Bacillariophyceae</taxon>
        <taxon>Bacillariophycidae</taxon>
        <taxon>Bacillariales</taxon>
        <taxon>Bacillariaceae</taxon>
        <taxon>Cylindrotheca</taxon>
    </lineage>
</organism>
<evidence type="ECO:0000256" key="1">
    <source>
        <dbReference type="SAM" id="MobiDB-lite"/>
    </source>
</evidence>
<comment type="caution">
    <text evidence="2">The sequence shown here is derived from an EMBL/GenBank/DDBJ whole genome shotgun (WGS) entry which is preliminary data.</text>
</comment>
<feature type="region of interest" description="Disordered" evidence="1">
    <location>
        <begin position="247"/>
        <end position="271"/>
    </location>
</feature>
<evidence type="ECO:0000313" key="3">
    <source>
        <dbReference type="Proteomes" id="UP001295423"/>
    </source>
</evidence>
<gene>
    <name evidence="2" type="ORF">CYCCA115_LOCUS24228</name>
</gene>
<feature type="compositionally biased region" description="Polar residues" evidence="1">
    <location>
        <begin position="201"/>
        <end position="210"/>
    </location>
</feature>
<protein>
    <submittedName>
        <fullName evidence="2">Uncharacterized protein</fullName>
    </submittedName>
</protein>
<reference evidence="2" key="1">
    <citation type="submission" date="2023-08" db="EMBL/GenBank/DDBJ databases">
        <authorList>
            <person name="Audoor S."/>
            <person name="Bilcke G."/>
        </authorList>
    </citation>
    <scope>NUCLEOTIDE SEQUENCE</scope>
</reference>
<feature type="compositionally biased region" description="Low complexity" evidence="1">
    <location>
        <begin position="250"/>
        <end position="271"/>
    </location>
</feature>
<dbReference type="EMBL" id="CAKOGP040002480">
    <property type="protein sequence ID" value="CAJ1970206.1"/>
    <property type="molecule type" value="Genomic_DNA"/>
</dbReference>
<keyword evidence="3" id="KW-1185">Reference proteome</keyword>
<evidence type="ECO:0000313" key="2">
    <source>
        <dbReference type="EMBL" id="CAJ1970206.1"/>
    </source>
</evidence>
<accession>A0AAD2GDD7</accession>
<feature type="region of interest" description="Disordered" evidence="1">
    <location>
        <begin position="201"/>
        <end position="226"/>
    </location>
</feature>